<evidence type="ECO:0000256" key="1">
    <source>
        <dbReference type="ARBA" id="ARBA00010574"/>
    </source>
</evidence>
<evidence type="ECO:0000313" key="7">
    <source>
        <dbReference type="Proteomes" id="UP000530514"/>
    </source>
</evidence>
<accession>A0A7W1X9T2</accession>
<reference evidence="6 7" key="1">
    <citation type="submission" date="2020-07" db="EMBL/GenBank/DDBJ databases">
        <authorList>
            <person name="Feng H."/>
        </authorList>
    </citation>
    <scope>NUCLEOTIDE SEQUENCE [LARGE SCALE GENOMIC DNA]</scope>
    <source>
        <strain evidence="7">s-11</strain>
    </source>
</reference>
<dbReference type="SUPFAM" id="SSF81301">
    <property type="entry name" value="Nucleotidyltransferase"/>
    <property type="match status" value="1"/>
</dbReference>
<comment type="caution">
    <text evidence="6">The sequence shown here is derived from an EMBL/GenBank/DDBJ whole genome shotgun (WGS) entry which is preliminary data.</text>
</comment>
<dbReference type="HAMAP" id="MF_01477">
    <property type="entry name" value="Iojap_RsfS"/>
    <property type="match status" value="1"/>
</dbReference>
<dbReference type="Gene3D" id="3.30.460.10">
    <property type="entry name" value="Beta Polymerase, domain 2"/>
    <property type="match status" value="1"/>
</dbReference>
<keyword evidence="3 5" id="KW-0678">Repressor</keyword>
<dbReference type="PANTHER" id="PTHR21043:SF0">
    <property type="entry name" value="MITOCHONDRIAL ASSEMBLY OF RIBOSOMAL LARGE SUBUNIT PROTEIN 1"/>
    <property type="match status" value="1"/>
</dbReference>
<keyword evidence="2 5" id="KW-0963">Cytoplasm</keyword>
<dbReference type="Pfam" id="PF02410">
    <property type="entry name" value="RsfS"/>
    <property type="match status" value="1"/>
</dbReference>
<protein>
    <recommendedName>
        <fullName evidence="5">Ribosomal silencing factor RsfS</fullName>
    </recommendedName>
</protein>
<sequence>MRAITCWSKQLKSDKGGIFLNVVEIAQLAATAAEEKKAQDIIILDIRGLSVFADYFVICHGNSQTQVQAIVNGIKDKVLESDLILKGIEGFQDARWVLIDLGDVVVHVFHKDEREFYDLERLWGDARQLKVQ</sequence>
<comment type="subcellular location">
    <subcellularLocation>
        <location evidence="5">Cytoplasm</location>
    </subcellularLocation>
</comment>
<proteinExistence type="inferred from homology"/>
<evidence type="ECO:0000256" key="3">
    <source>
        <dbReference type="ARBA" id="ARBA00022491"/>
    </source>
</evidence>
<dbReference type="GO" id="GO:0042256">
    <property type="term" value="P:cytosolic ribosome assembly"/>
    <property type="evidence" value="ECO:0007669"/>
    <property type="project" value="UniProtKB-UniRule"/>
</dbReference>
<dbReference type="InterPro" id="IPR004394">
    <property type="entry name" value="Iojap/RsfS/C7orf30"/>
</dbReference>
<evidence type="ECO:0000313" key="6">
    <source>
        <dbReference type="EMBL" id="MBA4542676.1"/>
    </source>
</evidence>
<comment type="subunit">
    <text evidence="5">Interacts with ribosomal protein uL14 (rplN).</text>
</comment>
<dbReference type="GO" id="GO:0005737">
    <property type="term" value="C:cytoplasm"/>
    <property type="evidence" value="ECO:0007669"/>
    <property type="project" value="UniProtKB-SubCell"/>
</dbReference>
<evidence type="ECO:0000256" key="2">
    <source>
        <dbReference type="ARBA" id="ARBA00022490"/>
    </source>
</evidence>
<dbReference type="AlphaFoldDB" id="A0A7W1X9T2"/>
<dbReference type="PANTHER" id="PTHR21043">
    <property type="entry name" value="IOJAP SUPERFAMILY ORTHOLOG"/>
    <property type="match status" value="1"/>
</dbReference>
<dbReference type="EMBL" id="JACEIP010000008">
    <property type="protein sequence ID" value="MBA4542676.1"/>
    <property type="molecule type" value="Genomic_DNA"/>
</dbReference>
<organism evidence="6 7">
    <name type="scientific">Thermoactinomyces daqus</name>
    <dbReference type="NCBI Taxonomy" id="1329516"/>
    <lineage>
        <taxon>Bacteria</taxon>
        <taxon>Bacillati</taxon>
        <taxon>Bacillota</taxon>
        <taxon>Bacilli</taxon>
        <taxon>Bacillales</taxon>
        <taxon>Thermoactinomycetaceae</taxon>
        <taxon>Thermoactinomyces</taxon>
    </lineage>
</organism>
<evidence type="ECO:0000256" key="5">
    <source>
        <dbReference type="HAMAP-Rule" id="MF_01477"/>
    </source>
</evidence>
<dbReference type="NCBIfam" id="TIGR00090">
    <property type="entry name" value="rsfS_iojap_ybeB"/>
    <property type="match status" value="1"/>
</dbReference>
<comment type="function">
    <text evidence="5">Functions as a ribosomal silencing factor. Interacts with ribosomal protein uL14 (rplN), blocking formation of intersubunit bridge B8. Prevents association of the 30S and 50S ribosomal subunits and the formation of functional ribosomes, thus repressing translation.</text>
</comment>
<evidence type="ECO:0000256" key="4">
    <source>
        <dbReference type="ARBA" id="ARBA00022845"/>
    </source>
</evidence>
<name>A0A7W1X9T2_9BACL</name>
<gene>
    <name evidence="5 6" type="primary">rsfS</name>
    <name evidence="6" type="ORF">H1164_07145</name>
</gene>
<dbReference type="GO" id="GO:0090071">
    <property type="term" value="P:negative regulation of ribosome biogenesis"/>
    <property type="evidence" value="ECO:0007669"/>
    <property type="project" value="UniProtKB-UniRule"/>
</dbReference>
<keyword evidence="7" id="KW-1185">Reference proteome</keyword>
<keyword evidence="4 5" id="KW-0810">Translation regulation</keyword>
<dbReference type="Proteomes" id="UP000530514">
    <property type="component" value="Unassembled WGS sequence"/>
</dbReference>
<dbReference type="FunFam" id="3.30.460.10:FF:000015">
    <property type="entry name" value="Ribosomal silencing factor RsfS"/>
    <property type="match status" value="1"/>
</dbReference>
<dbReference type="InterPro" id="IPR043519">
    <property type="entry name" value="NT_sf"/>
</dbReference>
<dbReference type="GO" id="GO:0017148">
    <property type="term" value="P:negative regulation of translation"/>
    <property type="evidence" value="ECO:0007669"/>
    <property type="project" value="UniProtKB-UniRule"/>
</dbReference>
<dbReference type="GO" id="GO:0043023">
    <property type="term" value="F:ribosomal large subunit binding"/>
    <property type="evidence" value="ECO:0007669"/>
    <property type="project" value="TreeGrafter"/>
</dbReference>
<comment type="similarity">
    <text evidence="1 5">Belongs to the Iojap/RsfS family.</text>
</comment>
<dbReference type="OrthoDB" id="9793681at2"/>